<dbReference type="InterPro" id="IPR008969">
    <property type="entry name" value="CarboxyPept-like_regulatory"/>
</dbReference>
<evidence type="ECO:0000259" key="8">
    <source>
        <dbReference type="SMART" id="SM00965"/>
    </source>
</evidence>
<evidence type="ECO:0000256" key="7">
    <source>
        <dbReference type="PROSITE-ProRule" id="PRU01360"/>
    </source>
</evidence>
<dbReference type="InterPro" id="IPR023996">
    <property type="entry name" value="TonB-dep_OMP_SusC/RagA"/>
</dbReference>
<dbReference type="InterPro" id="IPR039426">
    <property type="entry name" value="TonB-dep_rcpt-like"/>
</dbReference>
<keyword evidence="10" id="KW-1185">Reference proteome</keyword>
<dbReference type="SMART" id="SM00965">
    <property type="entry name" value="STN"/>
    <property type="match status" value="1"/>
</dbReference>
<keyword evidence="3 7" id="KW-1134">Transmembrane beta strand</keyword>
<proteinExistence type="inferred from homology"/>
<dbReference type="SUPFAM" id="SSF49464">
    <property type="entry name" value="Carboxypeptidase regulatory domain-like"/>
    <property type="match status" value="1"/>
</dbReference>
<accession>A0ABZ0IXP4</accession>
<dbReference type="InterPro" id="IPR011662">
    <property type="entry name" value="Secretin/TonB_short_N"/>
</dbReference>
<evidence type="ECO:0000256" key="3">
    <source>
        <dbReference type="ARBA" id="ARBA00022452"/>
    </source>
</evidence>
<dbReference type="EMBL" id="CP136051">
    <property type="protein sequence ID" value="WOK08436.1"/>
    <property type="molecule type" value="Genomic_DNA"/>
</dbReference>
<sequence length="1134" mass="123946">MKKSSWFSMLVESNFYKHSGLKLFLFLMVVGLPKIQANAYSQFEEITLHIENKTIKQVLVEIESKSQFKFFYKTDEIDLERKVSINVDRMPVDKILEQVFDDGTVSFSTIKNQIVLKKAEPKPAKTIKPDIRRETQEANPAVSVSGKVSDEQGVGIPGVSVIEKGTSNGVATDVEGGYSIDVDSPNSTLVFSSIGYITQEIRVGAVSSLNVSMVEDIQSLNEIVVLGYASQSKEDLTGAVSSLKSEDIKNLPVTSAAELLQGRVAGVQVVKSSGAPGATSDIVVRGGGSVNGMSPLFIVDGVRMGTNYSFNSEDIESMEILKDASAAAIYGAQAAGGVVLIQTKRGSGNNEKININVSGYSGIRNTRPLVPLMNTQQMFAARKAFGYDVSAWGDPNTLPDVDWVDELYNPGNDNNYTVSLAGSSQKANYYLSGNIFKQKGIKLDNSFERYSFRTNSDFHLSKNVTVGETVYLYKSYLNPDQGGNYWRTVPTMPVYEPDGSWGQAPSAGYFNGNNPALVALTNHGGQDEFAIQSNAYVDIKIMDGLNLRGTLGANIGSSVNSIFSEAYNIGSQSAPAIFTETYTDWENYTANLVASYEKMVGDHSFKALAGYEMYKEDRKYVTVNATNFVADVTESFFLNNDVTSQRVTGGPSPDQRLLSQFGRINYSYAGKYLASATIRRDGSDRFGPANKWGVFPAFSAGWRISEEGFFDQGGFISSMQLRASYGALGNIGAIPQYLYQVSYSPQNFHALGDGRAVQSYSRALSLANTEIKWEEVKTTDFGVDFGLLDQRLTVTMDWYKRLTSDMIYQLPLPMSSGYVAGRLLASNPVFTNIGELSNTGLEIGANYEQSVGDLQMNFGLTGAFNKNKVVSLDGSGTKSINDGVGGQYLSNSISRTVDGQPMSQFFGYVVEGIFATDQEAQERGVVQEGAGAGDLIYKDVNGDGVITQDDRDFIGNPWPKLNFGININMKYRGFDLALAFQGVSGVDLYNANRHYSDFLAGDYNSSPEVFKASFFDGNGLTSVPRLGFTDVNGNYQRDPNANYTNISSYFVENGSYLKLRNLQFGYSFPIAALSNIKVSALRIYLMADNFLTFTKYKGVDPEVLGEGTVGSRGIDFNSRYPQTTFVSAGFNLSF</sequence>
<gene>
    <name evidence="9" type="ORF">RT717_07270</name>
</gene>
<evidence type="ECO:0000256" key="6">
    <source>
        <dbReference type="ARBA" id="ARBA00023237"/>
    </source>
</evidence>
<evidence type="ECO:0000313" key="10">
    <source>
        <dbReference type="Proteomes" id="UP001302349"/>
    </source>
</evidence>
<dbReference type="NCBIfam" id="TIGR04057">
    <property type="entry name" value="SusC_RagA_signa"/>
    <property type="match status" value="1"/>
</dbReference>
<feature type="domain" description="Secretin/TonB short N-terminal" evidence="8">
    <location>
        <begin position="68"/>
        <end position="119"/>
    </location>
</feature>
<dbReference type="Gene3D" id="2.40.170.20">
    <property type="entry name" value="TonB-dependent receptor, beta-barrel domain"/>
    <property type="match status" value="1"/>
</dbReference>
<keyword evidence="5 7" id="KW-0472">Membrane</keyword>
<dbReference type="SUPFAM" id="SSF56935">
    <property type="entry name" value="Porins"/>
    <property type="match status" value="1"/>
</dbReference>
<evidence type="ECO:0000313" key="9">
    <source>
        <dbReference type="EMBL" id="WOK08436.1"/>
    </source>
</evidence>
<reference evidence="9 10" key="1">
    <citation type="journal article" date="2023" name="Microbiol. Resour. Announc.">
        <title>Complete Genome Sequence of Imperialibacter roseus strain P4T.</title>
        <authorList>
            <person name="Tizabi D.R."/>
            <person name="Bachvaroff T."/>
            <person name="Hill R.T."/>
        </authorList>
    </citation>
    <scope>NUCLEOTIDE SEQUENCE [LARGE SCALE GENOMIC DNA]</scope>
    <source>
        <strain evidence="9 10">P4T</strain>
    </source>
</reference>
<dbReference type="InterPro" id="IPR012910">
    <property type="entry name" value="Plug_dom"/>
</dbReference>
<dbReference type="InterPro" id="IPR023997">
    <property type="entry name" value="TonB-dep_OMP_SusC/RagA_CS"/>
</dbReference>
<evidence type="ECO:0000256" key="5">
    <source>
        <dbReference type="ARBA" id="ARBA00023136"/>
    </source>
</evidence>
<dbReference type="Proteomes" id="UP001302349">
    <property type="component" value="Chromosome"/>
</dbReference>
<protein>
    <submittedName>
        <fullName evidence="9">TonB-dependent receptor</fullName>
    </submittedName>
</protein>
<dbReference type="PROSITE" id="PS52016">
    <property type="entry name" value="TONB_DEPENDENT_REC_3"/>
    <property type="match status" value="1"/>
</dbReference>
<evidence type="ECO:0000256" key="1">
    <source>
        <dbReference type="ARBA" id="ARBA00004571"/>
    </source>
</evidence>
<dbReference type="InterPro" id="IPR037066">
    <property type="entry name" value="Plug_dom_sf"/>
</dbReference>
<dbReference type="Gene3D" id="2.170.130.10">
    <property type="entry name" value="TonB-dependent receptor, plug domain"/>
    <property type="match status" value="1"/>
</dbReference>
<comment type="subcellular location">
    <subcellularLocation>
        <location evidence="1 7">Cell outer membrane</location>
        <topology evidence="1 7">Multi-pass membrane protein</topology>
    </subcellularLocation>
</comment>
<keyword evidence="6 7" id="KW-0998">Cell outer membrane</keyword>
<organism evidence="9 10">
    <name type="scientific">Imperialibacter roseus</name>
    <dbReference type="NCBI Taxonomy" id="1324217"/>
    <lineage>
        <taxon>Bacteria</taxon>
        <taxon>Pseudomonadati</taxon>
        <taxon>Bacteroidota</taxon>
        <taxon>Cytophagia</taxon>
        <taxon>Cytophagales</taxon>
        <taxon>Flammeovirgaceae</taxon>
        <taxon>Imperialibacter</taxon>
    </lineage>
</organism>
<dbReference type="RefSeq" id="WP_317491076.1">
    <property type="nucleotide sequence ID" value="NZ_CP136051.1"/>
</dbReference>
<dbReference type="Pfam" id="PF13715">
    <property type="entry name" value="CarbopepD_reg_2"/>
    <property type="match status" value="1"/>
</dbReference>
<comment type="similarity">
    <text evidence="7">Belongs to the TonB-dependent receptor family.</text>
</comment>
<dbReference type="NCBIfam" id="TIGR04056">
    <property type="entry name" value="OMP_RagA_SusC"/>
    <property type="match status" value="1"/>
</dbReference>
<dbReference type="InterPro" id="IPR036942">
    <property type="entry name" value="Beta-barrel_TonB_sf"/>
</dbReference>
<evidence type="ECO:0000256" key="4">
    <source>
        <dbReference type="ARBA" id="ARBA00022692"/>
    </source>
</evidence>
<evidence type="ECO:0000256" key="2">
    <source>
        <dbReference type="ARBA" id="ARBA00022448"/>
    </source>
</evidence>
<name>A0ABZ0IXP4_9BACT</name>
<keyword evidence="2 7" id="KW-0813">Transport</keyword>
<dbReference type="Gene3D" id="2.60.40.1120">
    <property type="entry name" value="Carboxypeptidase-like, regulatory domain"/>
    <property type="match status" value="1"/>
</dbReference>
<dbReference type="Pfam" id="PF07715">
    <property type="entry name" value="Plug"/>
    <property type="match status" value="1"/>
</dbReference>
<keyword evidence="9" id="KW-0675">Receptor</keyword>
<keyword evidence="4 7" id="KW-0812">Transmembrane</keyword>